<sequence length="31" mass="3638">MLFLITYNNIHKRQNYTDISPANAIDNTDKL</sequence>
<reference evidence="1" key="1">
    <citation type="submission" date="2014-11" db="EMBL/GenBank/DDBJ databases">
        <authorList>
            <person name="Amaro Gonzalez C."/>
        </authorList>
    </citation>
    <scope>NUCLEOTIDE SEQUENCE</scope>
</reference>
<name>A0A0E9UG23_ANGAN</name>
<accession>A0A0E9UG23</accession>
<reference evidence="1" key="2">
    <citation type="journal article" date="2015" name="Fish Shellfish Immunol.">
        <title>Early steps in the European eel (Anguilla anguilla)-Vibrio vulnificus interaction in the gills: Role of the RtxA13 toxin.</title>
        <authorList>
            <person name="Callol A."/>
            <person name="Pajuelo D."/>
            <person name="Ebbesson L."/>
            <person name="Teles M."/>
            <person name="MacKenzie S."/>
            <person name="Amaro C."/>
        </authorList>
    </citation>
    <scope>NUCLEOTIDE SEQUENCE</scope>
</reference>
<dbReference type="AlphaFoldDB" id="A0A0E9UG23"/>
<evidence type="ECO:0000313" key="1">
    <source>
        <dbReference type="EMBL" id="JAH63878.1"/>
    </source>
</evidence>
<organism evidence="1">
    <name type="scientific">Anguilla anguilla</name>
    <name type="common">European freshwater eel</name>
    <name type="synonym">Muraena anguilla</name>
    <dbReference type="NCBI Taxonomy" id="7936"/>
    <lineage>
        <taxon>Eukaryota</taxon>
        <taxon>Metazoa</taxon>
        <taxon>Chordata</taxon>
        <taxon>Craniata</taxon>
        <taxon>Vertebrata</taxon>
        <taxon>Euteleostomi</taxon>
        <taxon>Actinopterygii</taxon>
        <taxon>Neopterygii</taxon>
        <taxon>Teleostei</taxon>
        <taxon>Anguilliformes</taxon>
        <taxon>Anguillidae</taxon>
        <taxon>Anguilla</taxon>
    </lineage>
</organism>
<protein>
    <submittedName>
        <fullName evidence="1">Uncharacterized protein</fullName>
    </submittedName>
</protein>
<proteinExistence type="predicted"/>
<dbReference type="EMBL" id="GBXM01044699">
    <property type="protein sequence ID" value="JAH63878.1"/>
    <property type="molecule type" value="Transcribed_RNA"/>
</dbReference>